<sequence length="53" mass="5687">MPSAAAVTKSLKLEVALYPINKSLRLMMSALVFVVVLPSVKSVMVSLPAFLKP</sequence>
<dbReference type="Proteomes" id="UP000198988">
    <property type="component" value="Unassembled WGS sequence"/>
</dbReference>
<accession>A0A1H6JWY3</accession>
<dbReference type="EMBL" id="CDSC02000077">
    <property type="protein sequence ID" value="SEH65519.1"/>
    <property type="molecule type" value="Genomic_DNA"/>
</dbReference>
<evidence type="ECO:0000313" key="3">
    <source>
        <dbReference type="Proteomes" id="UP000198988"/>
    </source>
</evidence>
<proteinExistence type="predicted"/>
<keyword evidence="1" id="KW-0472">Membrane</keyword>
<organism evidence="2 3">
    <name type="scientific">Bathymodiolus azoricus thioautotrophic gill symbiont</name>
    <dbReference type="NCBI Taxonomy" id="235205"/>
    <lineage>
        <taxon>Bacteria</taxon>
        <taxon>Pseudomonadati</taxon>
        <taxon>Pseudomonadota</taxon>
        <taxon>Gammaproteobacteria</taxon>
        <taxon>sulfur-oxidizing symbionts</taxon>
    </lineage>
</organism>
<keyword evidence="1" id="KW-0812">Transmembrane</keyword>
<evidence type="ECO:0000313" key="2">
    <source>
        <dbReference type="EMBL" id="SEH65519.1"/>
    </source>
</evidence>
<evidence type="ECO:0000256" key="1">
    <source>
        <dbReference type="SAM" id="Phobius"/>
    </source>
</evidence>
<gene>
    <name evidence="2" type="ORF">BAZSYMA_ACONTIG00984_5</name>
</gene>
<protein>
    <submittedName>
        <fullName evidence="2">Uncharacterized protein</fullName>
    </submittedName>
</protein>
<feature type="transmembrane region" description="Helical" evidence="1">
    <location>
        <begin position="30"/>
        <end position="51"/>
    </location>
</feature>
<dbReference type="AlphaFoldDB" id="A0A1H6JWY3"/>
<reference evidence="3" key="1">
    <citation type="submission" date="2016-06" db="EMBL/GenBank/DDBJ databases">
        <authorList>
            <person name="Petersen J."/>
            <person name="Sayavedra L."/>
        </authorList>
    </citation>
    <scope>NUCLEOTIDE SEQUENCE [LARGE SCALE GENOMIC DNA]</scope>
    <source>
        <strain evidence="3">BazSymA</strain>
    </source>
</reference>
<keyword evidence="1" id="KW-1133">Transmembrane helix</keyword>
<name>A0A1H6JWY3_9GAMM</name>